<protein>
    <submittedName>
        <fullName evidence="2">Uncharacterized protein</fullName>
    </submittedName>
</protein>
<dbReference type="EMBL" id="BGZK01001108">
    <property type="protein sequence ID" value="GBP71429.1"/>
    <property type="molecule type" value="Genomic_DNA"/>
</dbReference>
<sequence length="248" mass="27656">MANQHLHGPESPADRGATLGVLEQYGTRRVTSQLQPGAAATRHDHAPTGKLTLRIIAFRARRLSYDRVPTRNRRSLRRHRDEKRGGFSARAPRLMTAPDRHNQYFVTFSAKGCRWTHELAKRSLLIVKKLRVGDLRQAVRRALPDLSQGKDLGPYLLHPQRFSLNEKSSNPQIVHIKAFVTVPRLNKACPRALNANSGSDHGRKDAAPGPARSCPPFPHPLLVITSAAMDRRELEGANALQIVVSHRA</sequence>
<organism evidence="2 3">
    <name type="scientific">Eumeta variegata</name>
    <name type="common">Bagworm moth</name>
    <name type="synonym">Eumeta japonica</name>
    <dbReference type="NCBI Taxonomy" id="151549"/>
    <lineage>
        <taxon>Eukaryota</taxon>
        <taxon>Metazoa</taxon>
        <taxon>Ecdysozoa</taxon>
        <taxon>Arthropoda</taxon>
        <taxon>Hexapoda</taxon>
        <taxon>Insecta</taxon>
        <taxon>Pterygota</taxon>
        <taxon>Neoptera</taxon>
        <taxon>Endopterygota</taxon>
        <taxon>Lepidoptera</taxon>
        <taxon>Glossata</taxon>
        <taxon>Ditrysia</taxon>
        <taxon>Tineoidea</taxon>
        <taxon>Psychidae</taxon>
        <taxon>Oiketicinae</taxon>
        <taxon>Eumeta</taxon>
    </lineage>
</organism>
<feature type="region of interest" description="Disordered" evidence="1">
    <location>
        <begin position="191"/>
        <end position="214"/>
    </location>
</feature>
<evidence type="ECO:0000256" key="1">
    <source>
        <dbReference type="SAM" id="MobiDB-lite"/>
    </source>
</evidence>
<evidence type="ECO:0000313" key="3">
    <source>
        <dbReference type="Proteomes" id="UP000299102"/>
    </source>
</evidence>
<name>A0A4C1Y9X2_EUMVA</name>
<proteinExistence type="predicted"/>
<gene>
    <name evidence="2" type="ORF">EVAR_88587_1</name>
</gene>
<evidence type="ECO:0000313" key="2">
    <source>
        <dbReference type="EMBL" id="GBP71429.1"/>
    </source>
</evidence>
<reference evidence="2 3" key="1">
    <citation type="journal article" date="2019" name="Commun. Biol.">
        <title>The bagworm genome reveals a unique fibroin gene that provides high tensile strength.</title>
        <authorList>
            <person name="Kono N."/>
            <person name="Nakamura H."/>
            <person name="Ohtoshi R."/>
            <person name="Tomita M."/>
            <person name="Numata K."/>
            <person name="Arakawa K."/>
        </authorList>
    </citation>
    <scope>NUCLEOTIDE SEQUENCE [LARGE SCALE GENOMIC DNA]</scope>
</reference>
<comment type="caution">
    <text evidence="2">The sequence shown here is derived from an EMBL/GenBank/DDBJ whole genome shotgun (WGS) entry which is preliminary data.</text>
</comment>
<dbReference type="Proteomes" id="UP000299102">
    <property type="component" value="Unassembled WGS sequence"/>
</dbReference>
<keyword evidence="3" id="KW-1185">Reference proteome</keyword>
<feature type="region of interest" description="Disordered" evidence="1">
    <location>
        <begin position="71"/>
        <end position="91"/>
    </location>
</feature>
<accession>A0A4C1Y9X2</accession>
<dbReference type="AlphaFoldDB" id="A0A4C1Y9X2"/>
<feature type="compositionally biased region" description="Basic residues" evidence="1">
    <location>
        <begin position="71"/>
        <end position="81"/>
    </location>
</feature>